<feature type="region of interest" description="Disordered" evidence="1">
    <location>
        <begin position="123"/>
        <end position="173"/>
    </location>
</feature>
<dbReference type="SUPFAM" id="SSF55637">
    <property type="entry name" value="Cell cycle regulatory proteins"/>
    <property type="match status" value="1"/>
</dbReference>
<dbReference type="InterPro" id="IPR000789">
    <property type="entry name" value="Cyclin-dep_kinase_reg-sub"/>
</dbReference>
<dbReference type="InParanoid" id="A0A0G4FGP4"/>
<organism evidence="2 3">
    <name type="scientific">Vitrella brassicaformis (strain CCMP3155)</name>
    <dbReference type="NCBI Taxonomy" id="1169540"/>
    <lineage>
        <taxon>Eukaryota</taxon>
        <taxon>Sar</taxon>
        <taxon>Alveolata</taxon>
        <taxon>Colpodellida</taxon>
        <taxon>Vitrellaceae</taxon>
        <taxon>Vitrella</taxon>
    </lineage>
</organism>
<evidence type="ECO:0000313" key="2">
    <source>
        <dbReference type="EMBL" id="CEM12664.1"/>
    </source>
</evidence>
<dbReference type="Gene3D" id="3.30.170.10">
    <property type="entry name" value="Cyclin-dependent kinase, regulatory subunit"/>
    <property type="match status" value="1"/>
</dbReference>
<evidence type="ECO:0008006" key="4">
    <source>
        <dbReference type="Google" id="ProtNLM"/>
    </source>
</evidence>
<evidence type="ECO:0000256" key="1">
    <source>
        <dbReference type="SAM" id="MobiDB-lite"/>
    </source>
</evidence>
<dbReference type="Pfam" id="PF01111">
    <property type="entry name" value="CKS"/>
    <property type="match status" value="1"/>
</dbReference>
<protein>
    <recommendedName>
        <fullName evidence="4">Cyclin-dependent kinases regulatory subunit</fullName>
    </recommendedName>
</protein>
<evidence type="ECO:0000313" key="3">
    <source>
        <dbReference type="Proteomes" id="UP000041254"/>
    </source>
</evidence>
<dbReference type="Proteomes" id="UP000041254">
    <property type="component" value="Unassembled WGS sequence"/>
</dbReference>
<dbReference type="GO" id="GO:0016538">
    <property type="term" value="F:cyclin-dependent protein serine/threonine kinase regulator activity"/>
    <property type="evidence" value="ECO:0007669"/>
    <property type="project" value="InterPro"/>
</dbReference>
<dbReference type="EMBL" id="CDMY01000436">
    <property type="protein sequence ID" value="CEM12664.1"/>
    <property type="molecule type" value="Genomic_DNA"/>
</dbReference>
<name>A0A0G4FGP4_VITBC</name>
<sequence length="173" mass="18938">MSEPRDMYDLQGNKLLANYGPRMPDPSGEWRIVELSKDAFKAYKQIKRGLLATMGGRQAQGRTFTISEHYWRDQLGLHMSSGWIHMGNAQKEPQMMLFHLPKAVTQAQAQAKAAAAKPAVPVVAPAPGQGANNNQNNLQNQKQNQSNSKNNANVKRPPEPGGGAGGNKRPRKG</sequence>
<dbReference type="VEuPathDB" id="CryptoDB:Vbra_15393"/>
<accession>A0A0G4FGP4</accession>
<keyword evidence="3" id="KW-1185">Reference proteome</keyword>
<proteinExistence type="predicted"/>
<reference evidence="2 3" key="1">
    <citation type="submission" date="2014-11" db="EMBL/GenBank/DDBJ databases">
        <authorList>
            <person name="Zhu J."/>
            <person name="Qi W."/>
            <person name="Song R."/>
        </authorList>
    </citation>
    <scope>NUCLEOTIDE SEQUENCE [LARGE SCALE GENOMIC DNA]</scope>
</reference>
<gene>
    <name evidence="2" type="ORF">Vbra_15393</name>
</gene>
<dbReference type="InterPro" id="IPR036858">
    <property type="entry name" value="Cyclin-dep_kinase_reg-sub_sf"/>
</dbReference>
<dbReference type="AlphaFoldDB" id="A0A0G4FGP4"/>
<feature type="compositionally biased region" description="Low complexity" evidence="1">
    <location>
        <begin position="123"/>
        <end position="153"/>
    </location>
</feature>